<reference evidence="1 2" key="1">
    <citation type="submission" date="2020-10" db="EMBL/GenBank/DDBJ databases">
        <title>Aquamicrobium zhengzhouensis sp. nov., a exopolysaccharide producing bacterium isolated from farmland soil.</title>
        <authorList>
            <person name="Wang X."/>
        </authorList>
    </citation>
    <scope>NUCLEOTIDE SEQUENCE [LARGE SCALE GENOMIC DNA]</scope>
    <source>
        <strain evidence="2">cd-1</strain>
    </source>
</reference>
<proteinExistence type="predicted"/>
<gene>
    <name evidence="1" type="ORF">IOD40_05665</name>
</gene>
<dbReference type="EMBL" id="JADGMQ010000002">
    <property type="protein sequence ID" value="MBI1620148.1"/>
    <property type="molecule type" value="Genomic_DNA"/>
</dbReference>
<protein>
    <recommendedName>
        <fullName evidence="3">Helix-turn-helix domain-containing protein</fullName>
    </recommendedName>
</protein>
<sequence>MLVVSKGEFARMVQVSPGRVSQWIAEGKIGPDALQGEGRLAKIIVDRAMAQVRLRRDPGQVVGNGIATRLFDEPESVAADQERLPREPLALPIDRSDDVALQIQQERLESEKRKNRLASIDEAVKLGKLVPADDVRAEMMRLARQVDDENAAMLADFASAIAGRFAVQQRDVLHLLREIRNEKKAASARRASALVEDVPETVEVQVEVGSS</sequence>
<organism evidence="1 2">
    <name type="scientific">Aquamicrobium zhengzhouense</name>
    <dbReference type="NCBI Taxonomy" id="2781738"/>
    <lineage>
        <taxon>Bacteria</taxon>
        <taxon>Pseudomonadati</taxon>
        <taxon>Pseudomonadota</taxon>
        <taxon>Alphaproteobacteria</taxon>
        <taxon>Hyphomicrobiales</taxon>
        <taxon>Phyllobacteriaceae</taxon>
        <taxon>Aquamicrobium</taxon>
    </lineage>
</organism>
<evidence type="ECO:0000313" key="1">
    <source>
        <dbReference type="EMBL" id="MBI1620148.1"/>
    </source>
</evidence>
<dbReference type="RefSeq" id="WP_198475166.1">
    <property type="nucleotide sequence ID" value="NZ_JADGMQ010000002.1"/>
</dbReference>
<keyword evidence="2" id="KW-1185">Reference proteome</keyword>
<evidence type="ECO:0000313" key="2">
    <source>
        <dbReference type="Proteomes" id="UP000601789"/>
    </source>
</evidence>
<dbReference type="Proteomes" id="UP000601789">
    <property type="component" value="Unassembled WGS sequence"/>
</dbReference>
<name>A0ABS0SA38_9HYPH</name>
<comment type="caution">
    <text evidence="1">The sequence shown here is derived from an EMBL/GenBank/DDBJ whole genome shotgun (WGS) entry which is preliminary data.</text>
</comment>
<accession>A0ABS0SA38</accession>
<evidence type="ECO:0008006" key="3">
    <source>
        <dbReference type="Google" id="ProtNLM"/>
    </source>
</evidence>